<evidence type="ECO:0000256" key="2">
    <source>
        <dbReference type="ARBA" id="ARBA00023125"/>
    </source>
</evidence>
<evidence type="ECO:0000259" key="5">
    <source>
        <dbReference type="PROSITE" id="PS50949"/>
    </source>
</evidence>
<dbReference type="Proteomes" id="UP001500383">
    <property type="component" value="Unassembled WGS sequence"/>
</dbReference>
<dbReference type="Gene3D" id="1.10.10.10">
    <property type="entry name" value="Winged helix-like DNA-binding domain superfamily/Winged helix DNA-binding domain"/>
    <property type="match status" value="1"/>
</dbReference>
<protein>
    <submittedName>
        <fullName evidence="6">GntR family transcriptional regulator</fullName>
    </submittedName>
</protein>
<dbReference type="SMART" id="SM00345">
    <property type="entry name" value="HTH_GNTR"/>
    <property type="match status" value="1"/>
</dbReference>
<evidence type="ECO:0000313" key="6">
    <source>
        <dbReference type="EMBL" id="GAA1717021.1"/>
    </source>
</evidence>
<dbReference type="InterPro" id="IPR036388">
    <property type="entry name" value="WH-like_DNA-bd_sf"/>
</dbReference>
<feature type="domain" description="HTH gntR-type" evidence="5">
    <location>
        <begin position="46"/>
        <end position="114"/>
    </location>
</feature>
<dbReference type="Pfam" id="PF00392">
    <property type="entry name" value="GntR"/>
    <property type="match status" value="1"/>
</dbReference>
<keyword evidence="7" id="KW-1185">Reference proteome</keyword>
<dbReference type="InterPro" id="IPR000524">
    <property type="entry name" value="Tscrpt_reg_HTH_GntR"/>
</dbReference>
<dbReference type="CDD" id="cd07377">
    <property type="entry name" value="WHTH_GntR"/>
    <property type="match status" value="1"/>
</dbReference>
<evidence type="ECO:0000256" key="1">
    <source>
        <dbReference type="ARBA" id="ARBA00023015"/>
    </source>
</evidence>
<evidence type="ECO:0000313" key="7">
    <source>
        <dbReference type="Proteomes" id="UP001500383"/>
    </source>
</evidence>
<sequence length="154" mass="15488">MSGSGPGATPHSPGSGSRTPGSGSRTPGSGSRVAGMTLAVDPASAEPPFRQLKGQIVEGVRRGVLTAGTRLPAVRTLAEEVGVSSATAAKVYRELEESGVLEGRGRSGTFVSAADLPGAVLARAAEEFAERAAGSGFDAEEAVAALRNAFRQLP</sequence>
<feature type="compositionally biased region" description="Low complexity" evidence="4">
    <location>
        <begin position="12"/>
        <end position="32"/>
    </location>
</feature>
<keyword evidence="3" id="KW-0804">Transcription</keyword>
<dbReference type="SUPFAM" id="SSF46785">
    <property type="entry name" value="Winged helix' DNA-binding domain"/>
    <property type="match status" value="1"/>
</dbReference>
<evidence type="ECO:0000256" key="3">
    <source>
        <dbReference type="ARBA" id="ARBA00023163"/>
    </source>
</evidence>
<dbReference type="RefSeq" id="WP_344392944.1">
    <property type="nucleotide sequence ID" value="NZ_BAAAQG010000015.1"/>
</dbReference>
<proteinExistence type="predicted"/>
<keyword evidence="1" id="KW-0805">Transcription regulation</keyword>
<dbReference type="InterPro" id="IPR036390">
    <property type="entry name" value="WH_DNA-bd_sf"/>
</dbReference>
<evidence type="ECO:0000256" key="4">
    <source>
        <dbReference type="SAM" id="MobiDB-lite"/>
    </source>
</evidence>
<feature type="region of interest" description="Disordered" evidence="4">
    <location>
        <begin position="1"/>
        <end position="46"/>
    </location>
</feature>
<dbReference type="PROSITE" id="PS50949">
    <property type="entry name" value="HTH_GNTR"/>
    <property type="match status" value="1"/>
</dbReference>
<dbReference type="PANTHER" id="PTHR38445:SF9">
    <property type="entry name" value="HTH-TYPE TRANSCRIPTIONAL REPRESSOR YTRA"/>
    <property type="match status" value="1"/>
</dbReference>
<dbReference type="EMBL" id="BAAAQG010000015">
    <property type="protein sequence ID" value="GAA1717021.1"/>
    <property type="molecule type" value="Genomic_DNA"/>
</dbReference>
<name>A0ABN2J4H8_9ACTN</name>
<accession>A0ABN2J4H8</accession>
<gene>
    <name evidence="6" type="ORF">GCM10009831_28640</name>
</gene>
<organism evidence="6 7">
    <name type="scientific">Dietzia cercidiphylli</name>
    <dbReference type="NCBI Taxonomy" id="498199"/>
    <lineage>
        <taxon>Bacteria</taxon>
        <taxon>Bacillati</taxon>
        <taxon>Actinomycetota</taxon>
        <taxon>Actinomycetes</taxon>
        <taxon>Mycobacteriales</taxon>
        <taxon>Dietziaceae</taxon>
        <taxon>Dietzia</taxon>
    </lineage>
</organism>
<keyword evidence="2" id="KW-0238">DNA-binding</keyword>
<comment type="caution">
    <text evidence="6">The sequence shown here is derived from an EMBL/GenBank/DDBJ whole genome shotgun (WGS) entry which is preliminary data.</text>
</comment>
<reference evidence="6 7" key="1">
    <citation type="journal article" date="2019" name="Int. J. Syst. Evol. Microbiol.">
        <title>The Global Catalogue of Microorganisms (GCM) 10K type strain sequencing project: providing services to taxonomists for standard genome sequencing and annotation.</title>
        <authorList>
            <consortium name="The Broad Institute Genomics Platform"/>
            <consortium name="The Broad Institute Genome Sequencing Center for Infectious Disease"/>
            <person name="Wu L."/>
            <person name="Ma J."/>
        </authorList>
    </citation>
    <scope>NUCLEOTIDE SEQUENCE [LARGE SCALE GENOMIC DNA]</scope>
    <source>
        <strain evidence="6 7">JCM 16002</strain>
    </source>
</reference>
<dbReference type="PANTHER" id="PTHR38445">
    <property type="entry name" value="HTH-TYPE TRANSCRIPTIONAL REPRESSOR YTRA"/>
    <property type="match status" value="1"/>
</dbReference>